<dbReference type="Gene3D" id="3.40.50.150">
    <property type="entry name" value="Vaccinia Virus protein VP39"/>
    <property type="match status" value="1"/>
</dbReference>
<dbReference type="EMBL" id="CP045652">
    <property type="protein sequence ID" value="QGA26155.1"/>
    <property type="molecule type" value="Genomic_DNA"/>
</dbReference>
<gene>
    <name evidence="2" type="ORF">GFH32_07365</name>
</gene>
<dbReference type="RefSeq" id="WP_153510730.1">
    <property type="nucleotide sequence ID" value="NZ_CP045652.1"/>
</dbReference>
<evidence type="ECO:0000313" key="2">
    <source>
        <dbReference type="EMBL" id="QGA26155.1"/>
    </source>
</evidence>
<dbReference type="SUPFAM" id="SSF53335">
    <property type="entry name" value="S-adenosyl-L-methionine-dependent methyltransferases"/>
    <property type="match status" value="1"/>
</dbReference>
<dbReference type="KEGG" id="sphe:GFH32_07365"/>
<protein>
    <submittedName>
        <fullName evidence="2">Methyltransferase domain-containing protein</fullName>
    </submittedName>
</protein>
<organism evidence="2 3">
    <name type="scientific">Sphingobacterium zhuxiongii</name>
    <dbReference type="NCBI Taxonomy" id="2662364"/>
    <lineage>
        <taxon>Bacteria</taxon>
        <taxon>Pseudomonadati</taxon>
        <taxon>Bacteroidota</taxon>
        <taxon>Sphingobacteriia</taxon>
        <taxon>Sphingobacteriales</taxon>
        <taxon>Sphingobacteriaceae</taxon>
        <taxon>Sphingobacterium</taxon>
    </lineage>
</organism>
<dbReference type="InterPro" id="IPR023149">
    <property type="entry name" value="Trans_acon_MeTrfase_C"/>
</dbReference>
<accession>A0A5Q0Q850</accession>
<dbReference type="InterPro" id="IPR025714">
    <property type="entry name" value="Methyltranfer_dom"/>
</dbReference>
<keyword evidence="3" id="KW-1185">Reference proteome</keyword>
<evidence type="ECO:0000313" key="3">
    <source>
        <dbReference type="Proteomes" id="UP000326921"/>
    </source>
</evidence>
<sequence length="255" mass="29648">MPWNPDVYNQYKEIRYKPFYDLAALIIDDHQSNAIDIGCGTGEQTLLLSQKFKQTTFLGIDSSEEMLAEAKEITQERLSFKQQSIESFTADDSRWDLIFSNAALQWVDNHEQLFPQLISKLNKDGQFAVQMPLQNDNTLNILLDRLVQEEPFLTKLRGFRRVSPVLSLDQYAQIMFEQGLKDIDISIKTYPIIADNALDLYQFIAGSALIPYMEKLEQDLQVLLKDTFIERIATHFKRFPAIYPFKRMLMYGVKQ</sequence>
<dbReference type="GO" id="GO:0032259">
    <property type="term" value="P:methylation"/>
    <property type="evidence" value="ECO:0007669"/>
    <property type="project" value="UniProtKB-KW"/>
</dbReference>
<dbReference type="Gene3D" id="1.10.150.290">
    <property type="entry name" value="S-adenosyl-L-methionine-dependent methyltransferases"/>
    <property type="match status" value="1"/>
</dbReference>
<keyword evidence="2" id="KW-0489">Methyltransferase</keyword>
<evidence type="ECO:0000259" key="1">
    <source>
        <dbReference type="Pfam" id="PF13847"/>
    </source>
</evidence>
<dbReference type="PANTHER" id="PTHR43861">
    <property type="entry name" value="TRANS-ACONITATE 2-METHYLTRANSFERASE-RELATED"/>
    <property type="match status" value="1"/>
</dbReference>
<dbReference type="InterPro" id="IPR029063">
    <property type="entry name" value="SAM-dependent_MTases_sf"/>
</dbReference>
<dbReference type="AlphaFoldDB" id="A0A5Q0Q850"/>
<dbReference type="GO" id="GO:0030798">
    <property type="term" value="F:trans-aconitate 2-methyltransferase activity"/>
    <property type="evidence" value="ECO:0007669"/>
    <property type="project" value="InterPro"/>
</dbReference>
<feature type="domain" description="Methyltransferase" evidence="1">
    <location>
        <begin position="31"/>
        <end position="133"/>
    </location>
</feature>
<proteinExistence type="predicted"/>
<dbReference type="Proteomes" id="UP000326921">
    <property type="component" value="Chromosome"/>
</dbReference>
<dbReference type="Pfam" id="PF13847">
    <property type="entry name" value="Methyltransf_31"/>
    <property type="match status" value="1"/>
</dbReference>
<dbReference type="CDD" id="cd02440">
    <property type="entry name" value="AdoMet_MTases"/>
    <property type="match status" value="1"/>
</dbReference>
<reference evidence="2 3" key="1">
    <citation type="submission" date="2019-10" db="EMBL/GenBank/DDBJ databases">
        <authorList>
            <person name="Dong K."/>
        </authorList>
    </citation>
    <scope>NUCLEOTIDE SEQUENCE [LARGE SCALE GENOMIC DNA]</scope>
    <source>
        <strain evidence="3">dk4302</strain>
    </source>
</reference>
<keyword evidence="2" id="KW-0808">Transferase</keyword>
<name>A0A5Q0Q850_9SPHI</name>
<dbReference type="PANTHER" id="PTHR43861:SF1">
    <property type="entry name" value="TRANS-ACONITATE 2-METHYLTRANSFERASE"/>
    <property type="match status" value="1"/>
</dbReference>